<dbReference type="AlphaFoldDB" id="A0A369BGN6"/>
<name>A0A369BGN6_9BACL</name>
<keyword evidence="2" id="KW-1185">Reference proteome</keyword>
<reference evidence="1 2" key="1">
    <citation type="submission" date="2018-07" db="EMBL/GenBank/DDBJ databases">
        <title>Genomic Encyclopedia of Type Strains, Phase III (KMG-III): the genomes of soil and plant-associated and newly described type strains.</title>
        <authorList>
            <person name="Whitman W."/>
        </authorList>
    </citation>
    <scope>NUCLEOTIDE SEQUENCE [LARGE SCALE GENOMIC DNA]</scope>
    <source>
        <strain evidence="1 2">CECT 8333</strain>
    </source>
</reference>
<dbReference type="Pfam" id="PF02810">
    <property type="entry name" value="SEC-C"/>
    <property type="match status" value="1"/>
</dbReference>
<dbReference type="PANTHER" id="PTHR33747">
    <property type="entry name" value="UPF0225 PROTEIN SCO1677"/>
    <property type="match status" value="1"/>
</dbReference>
<dbReference type="Gene3D" id="3.10.450.50">
    <property type="match status" value="1"/>
</dbReference>
<comment type="caution">
    <text evidence="1">The sequence shown here is derived from an EMBL/GenBank/DDBJ whole genome shotgun (WGS) entry which is preliminary data.</text>
</comment>
<dbReference type="InterPro" id="IPR004027">
    <property type="entry name" value="SEC_C_motif"/>
</dbReference>
<evidence type="ECO:0000313" key="2">
    <source>
        <dbReference type="Proteomes" id="UP000253090"/>
    </source>
</evidence>
<sequence>MEIEFNEMMEQTNIQYAIVGEMNTSLRGILGELTKTRTSSLAKAHDISGRSKMKQDELTKAVLEQITDPGRLESALFMLDTEEWTVFESLYANPFVQDNYYPYGYYRFLLDHGLVFTFFYQGKLYLVMPDEVKKTYAQLNAPVFEKNRSRRALVYEYILALTNLYGVYATDKLEEIFNGQNASQPLAAGELDDYLEHFLQREQKFVLNEDEDCLMDAGLVDHGGEDELQSLLQSIQGKPYYVPDKIELLKYADDGYFEMTPQLEALASYVVNQMHQEEEMVQYLIDDIQLACSMGQPLQELIYEFERRDLVFDNPKQAQQVIGLVVDVQNNTRLWSNCGHTPKELGNAMNLQGARPALALAGGNSPVKAEKIGRNDPCPCGSGLKYKKCCGK</sequence>
<dbReference type="EMBL" id="QPJW01000003">
    <property type="protein sequence ID" value="RCX20709.1"/>
    <property type="molecule type" value="Genomic_DNA"/>
</dbReference>
<dbReference type="PANTHER" id="PTHR33747:SF1">
    <property type="entry name" value="ADENYLATE CYCLASE-ASSOCIATED CAP C-TERMINAL DOMAIN-CONTAINING PROTEIN"/>
    <property type="match status" value="1"/>
</dbReference>
<gene>
    <name evidence="1" type="ORF">DFP94_103442</name>
</gene>
<dbReference type="RefSeq" id="WP_281269482.1">
    <property type="nucleotide sequence ID" value="NZ_QPJW01000003.1"/>
</dbReference>
<organism evidence="1 2">
    <name type="scientific">Fontibacillus phaseoli</name>
    <dbReference type="NCBI Taxonomy" id="1416533"/>
    <lineage>
        <taxon>Bacteria</taxon>
        <taxon>Bacillati</taxon>
        <taxon>Bacillota</taxon>
        <taxon>Bacilli</taxon>
        <taxon>Bacillales</taxon>
        <taxon>Paenibacillaceae</taxon>
        <taxon>Fontibacillus</taxon>
    </lineage>
</organism>
<evidence type="ECO:0000313" key="1">
    <source>
        <dbReference type="EMBL" id="RCX20709.1"/>
    </source>
</evidence>
<proteinExistence type="predicted"/>
<accession>A0A369BGN6</accession>
<protein>
    <submittedName>
        <fullName evidence="1">SEC-C motif-containing protein</fullName>
    </submittedName>
</protein>
<dbReference type="SUPFAM" id="SSF103642">
    <property type="entry name" value="Sec-C motif"/>
    <property type="match status" value="1"/>
</dbReference>
<dbReference type="Proteomes" id="UP000253090">
    <property type="component" value="Unassembled WGS sequence"/>
</dbReference>